<gene>
    <name evidence="1" type="ORF">RhiirA4_475558</name>
</gene>
<sequence>MEQEKKQLPPLVLPGTLGDPRVFYKNTSNINLFNNKICATRRPMIIEDVTEKANSNATFIISNNDRSILNDLNYFLQQTTSPDNHSHSTFSDNSYMSAMESVATVVYTGPRSKFLDRQYQTYNLL</sequence>
<dbReference type="EMBL" id="LLXI01001973">
    <property type="protein sequence ID" value="PKY55818.1"/>
    <property type="molecule type" value="Genomic_DNA"/>
</dbReference>
<organism evidence="1 2">
    <name type="scientific">Rhizophagus irregularis</name>
    <dbReference type="NCBI Taxonomy" id="588596"/>
    <lineage>
        <taxon>Eukaryota</taxon>
        <taxon>Fungi</taxon>
        <taxon>Fungi incertae sedis</taxon>
        <taxon>Mucoromycota</taxon>
        <taxon>Glomeromycotina</taxon>
        <taxon>Glomeromycetes</taxon>
        <taxon>Glomerales</taxon>
        <taxon>Glomeraceae</taxon>
        <taxon>Rhizophagus</taxon>
    </lineage>
</organism>
<keyword evidence="2" id="KW-1185">Reference proteome</keyword>
<name>A0A2I1HAB7_9GLOM</name>
<protein>
    <submittedName>
        <fullName evidence="1">Uncharacterized protein</fullName>
    </submittedName>
</protein>
<proteinExistence type="predicted"/>
<evidence type="ECO:0000313" key="2">
    <source>
        <dbReference type="Proteomes" id="UP000234323"/>
    </source>
</evidence>
<evidence type="ECO:0000313" key="1">
    <source>
        <dbReference type="EMBL" id="PKY55818.1"/>
    </source>
</evidence>
<dbReference type="AlphaFoldDB" id="A0A2I1HAB7"/>
<comment type="caution">
    <text evidence="1">The sequence shown here is derived from an EMBL/GenBank/DDBJ whole genome shotgun (WGS) entry which is preliminary data.</text>
</comment>
<reference evidence="1 2" key="1">
    <citation type="submission" date="2015-10" db="EMBL/GenBank/DDBJ databases">
        <title>Genome analyses suggest a sexual origin of heterokaryosis in a supposedly ancient asexual fungus.</title>
        <authorList>
            <person name="Ropars J."/>
            <person name="Sedzielewska K."/>
            <person name="Noel J."/>
            <person name="Charron P."/>
            <person name="Farinelli L."/>
            <person name="Marton T."/>
            <person name="Kruger M."/>
            <person name="Pelin A."/>
            <person name="Brachmann A."/>
            <person name="Corradi N."/>
        </authorList>
    </citation>
    <scope>NUCLEOTIDE SEQUENCE [LARGE SCALE GENOMIC DNA]</scope>
    <source>
        <strain evidence="1 2">A4</strain>
    </source>
</reference>
<dbReference type="Proteomes" id="UP000234323">
    <property type="component" value="Unassembled WGS sequence"/>
</dbReference>
<accession>A0A2I1HAB7</accession>